<dbReference type="VEuPathDB" id="VectorBase:AMEM011599"/>
<accession>A0A182VAE8</accession>
<dbReference type="STRING" id="30066.A0A182VAE8"/>
<name>A0A182VAE8_ANOME</name>
<dbReference type="SUPFAM" id="SSF50494">
    <property type="entry name" value="Trypsin-like serine proteases"/>
    <property type="match status" value="1"/>
</dbReference>
<sequence length="68" mass="7724">MTPFVRNPKIMHGTPTVEGQYPWQVSLELLHPSYGFIGHWCGGVLIDRVKKHMEILSNYIVVIFALGT</sequence>
<protein>
    <recommendedName>
        <fullName evidence="2">Peptidase S1 domain-containing protein</fullName>
    </recommendedName>
</protein>
<feature type="domain" description="Peptidase S1" evidence="2">
    <location>
        <begin position="10"/>
        <end position="48"/>
    </location>
</feature>
<dbReference type="GO" id="GO:0006508">
    <property type="term" value="P:proteolysis"/>
    <property type="evidence" value="ECO:0007669"/>
    <property type="project" value="InterPro"/>
</dbReference>
<proteinExistence type="inferred from homology"/>
<evidence type="ECO:0000256" key="1">
    <source>
        <dbReference type="ARBA" id="ARBA00024195"/>
    </source>
</evidence>
<organism evidence="3 4">
    <name type="scientific">Anopheles merus</name>
    <name type="common">Mosquito</name>
    <dbReference type="NCBI Taxonomy" id="30066"/>
    <lineage>
        <taxon>Eukaryota</taxon>
        <taxon>Metazoa</taxon>
        <taxon>Ecdysozoa</taxon>
        <taxon>Arthropoda</taxon>
        <taxon>Hexapoda</taxon>
        <taxon>Insecta</taxon>
        <taxon>Pterygota</taxon>
        <taxon>Neoptera</taxon>
        <taxon>Endopterygota</taxon>
        <taxon>Diptera</taxon>
        <taxon>Nematocera</taxon>
        <taxon>Culicoidea</taxon>
        <taxon>Culicidae</taxon>
        <taxon>Anophelinae</taxon>
        <taxon>Anopheles</taxon>
    </lineage>
</organism>
<reference evidence="3" key="1">
    <citation type="submission" date="2020-05" db="UniProtKB">
        <authorList>
            <consortium name="EnsemblMetazoa"/>
        </authorList>
    </citation>
    <scope>IDENTIFICATION</scope>
    <source>
        <strain evidence="3">MAF</strain>
    </source>
</reference>
<dbReference type="Gene3D" id="2.40.10.10">
    <property type="entry name" value="Trypsin-like serine proteases"/>
    <property type="match status" value="1"/>
</dbReference>
<dbReference type="InterPro" id="IPR009003">
    <property type="entry name" value="Peptidase_S1_PA"/>
</dbReference>
<dbReference type="Pfam" id="PF00089">
    <property type="entry name" value="Trypsin"/>
    <property type="match status" value="1"/>
</dbReference>
<dbReference type="Proteomes" id="UP000075903">
    <property type="component" value="Unassembled WGS sequence"/>
</dbReference>
<keyword evidence="4" id="KW-1185">Reference proteome</keyword>
<dbReference type="VEuPathDB" id="VectorBase:AMEM21_001246"/>
<comment type="similarity">
    <text evidence="1">Belongs to the peptidase S1 family. CLIP subfamily.</text>
</comment>
<dbReference type="InterPro" id="IPR043504">
    <property type="entry name" value="Peptidase_S1_PA_chymotrypsin"/>
</dbReference>
<dbReference type="InterPro" id="IPR001254">
    <property type="entry name" value="Trypsin_dom"/>
</dbReference>
<dbReference type="AlphaFoldDB" id="A0A182VAE8"/>
<evidence type="ECO:0000259" key="2">
    <source>
        <dbReference type="Pfam" id="PF00089"/>
    </source>
</evidence>
<dbReference type="EnsemblMetazoa" id="AMEM011599-RA">
    <property type="protein sequence ID" value="AMEM011599-PA"/>
    <property type="gene ID" value="AMEM011599"/>
</dbReference>
<evidence type="ECO:0000313" key="4">
    <source>
        <dbReference type="Proteomes" id="UP000075903"/>
    </source>
</evidence>
<dbReference type="GO" id="GO:0004252">
    <property type="term" value="F:serine-type endopeptidase activity"/>
    <property type="evidence" value="ECO:0007669"/>
    <property type="project" value="InterPro"/>
</dbReference>
<evidence type="ECO:0000313" key="3">
    <source>
        <dbReference type="EnsemblMetazoa" id="AMEM011599-PA"/>
    </source>
</evidence>